<dbReference type="PROSITE" id="PS51340">
    <property type="entry name" value="MOSC"/>
    <property type="match status" value="1"/>
</dbReference>
<reference evidence="3 4" key="1">
    <citation type="submission" date="2020-07" db="EMBL/GenBank/DDBJ databases">
        <title>Sequencing the genomes of 1000 actinobacteria strains.</title>
        <authorList>
            <person name="Klenk H.-P."/>
        </authorList>
    </citation>
    <scope>NUCLEOTIDE SEQUENCE [LARGE SCALE GENOMIC DNA]</scope>
    <source>
        <strain evidence="3 4">DSM 19087</strain>
    </source>
</reference>
<protein>
    <submittedName>
        <fullName evidence="2">MOSC domain-containing protein</fullName>
    </submittedName>
</protein>
<dbReference type="EMBL" id="JACBZN010000001">
    <property type="protein sequence ID" value="NYI39533.1"/>
    <property type="molecule type" value="Genomic_DNA"/>
</dbReference>
<dbReference type="InterPro" id="IPR005303">
    <property type="entry name" value="MOCOS_middle"/>
</dbReference>
<sequence length="280" mass="30291">MRLTSLHRYPVKSARVEDLATAEVEPWGLAGDRRWMVVDERGHFISARESHRLLTVHPRLDGSGLQLSAPGVESIEVAPPDPARQVPVTLWKTSFTAAEATDATVWLSELLGGAVRLVHLDDPTRRPITGFGRPDDRVSLADGYPLLVTTEASLTALNEAIVDGGGEPVPMERMRPNLVVDGDLSWAEDDWRVLRVGDAVFRAVKGCARCVITTLEADHASGAVAGGKEPLRTLARIRRFDRKAWFGVNLIPDTPGAVVRVGDEVEVLEAAPPGGGPLRA</sequence>
<evidence type="ECO:0000313" key="5">
    <source>
        <dbReference type="Proteomes" id="UP000659061"/>
    </source>
</evidence>
<evidence type="ECO:0000313" key="2">
    <source>
        <dbReference type="EMBL" id="MBD1269810.1"/>
    </source>
</evidence>
<dbReference type="Pfam" id="PF03473">
    <property type="entry name" value="MOSC"/>
    <property type="match status" value="1"/>
</dbReference>
<organism evidence="2 5">
    <name type="scientific">Aeromicrobium tamlense</name>
    <dbReference type="NCBI Taxonomy" id="375541"/>
    <lineage>
        <taxon>Bacteria</taxon>
        <taxon>Bacillati</taxon>
        <taxon>Actinomycetota</taxon>
        <taxon>Actinomycetes</taxon>
        <taxon>Propionibacteriales</taxon>
        <taxon>Nocardioidaceae</taxon>
        <taxon>Aeromicrobium</taxon>
    </lineage>
</organism>
<keyword evidence="4" id="KW-1185">Reference proteome</keyword>
<dbReference type="AlphaFoldDB" id="A0A8I0KHR7"/>
<dbReference type="SUPFAM" id="SSF50800">
    <property type="entry name" value="PK beta-barrel domain-like"/>
    <property type="match status" value="1"/>
</dbReference>
<dbReference type="Proteomes" id="UP000587211">
    <property type="component" value="Unassembled WGS sequence"/>
</dbReference>
<dbReference type="RefSeq" id="WP_179427267.1">
    <property type="nucleotide sequence ID" value="NZ_BAAAMP010000002.1"/>
</dbReference>
<proteinExistence type="predicted"/>
<dbReference type="GO" id="GO:0030170">
    <property type="term" value="F:pyridoxal phosphate binding"/>
    <property type="evidence" value="ECO:0007669"/>
    <property type="project" value="InterPro"/>
</dbReference>
<accession>A0A8I0KHR7</accession>
<feature type="domain" description="MOSC" evidence="1">
    <location>
        <begin position="115"/>
        <end position="268"/>
    </location>
</feature>
<dbReference type="Proteomes" id="UP000659061">
    <property type="component" value="Unassembled WGS sequence"/>
</dbReference>
<dbReference type="InterPro" id="IPR005302">
    <property type="entry name" value="MoCF_Sase_C"/>
</dbReference>
<dbReference type="PANTHER" id="PTHR14237:SF19">
    <property type="entry name" value="MITOCHONDRIAL AMIDOXIME REDUCING COMPONENT 1"/>
    <property type="match status" value="1"/>
</dbReference>
<dbReference type="GO" id="GO:0030151">
    <property type="term" value="F:molybdenum ion binding"/>
    <property type="evidence" value="ECO:0007669"/>
    <property type="project" value="InterPro"/>
</dbReference>
<comment type="caution">
    <text evidence="2">The sequence shown here is derived from an EMBL/GenBank/DDBJ whole genome shotgun (WGS) entry which is preliminary data.</text>
</comment>
<reference evidence="2" key="2">
    <citation type="submission" date="2020-09" db="EMBL/GenBank/DDBJ databases">
        <title>Novel species in genus Aeromicrobium.</title>
        <authorList>
            <person name="Zhang G."/>
        </authorList>
    </citation>
    <scope>NUCLEOTIDE SEQUENCE</scope>
    <source>
        <strain evidence="2">SSW1-57</strain>
    </source>
</reference>
<dbReference type="GO" id="GO:0003824">
    <property type="term" value="F:catalytic activity"/>
    <property type="evidence" value="ECO:0007669"/>
    <property type="project" value="InterPro"/>
</dbReference>
<dbReference type="InterPro" id="IPR011037">
    <property type="entry name" value="Pyrv_Knase-like_insert_dom_sf"/>
</dbReference>
<dbReference type="PANTHER" id="PTHR14237">
    <property type="entry name" value="MOLYBDOPTERIN COFACTOR SULFURASE MOSC"/>
    <property type="match status" value="1"/>
</dbReference>
<gene>
    <name evidence="3" type="ORF">BJ975_002908</name>
    <name evidence="2" type="ORF">IDH50_06195</name>
</gene>
<name>A0A8I0KHR7_9ACTN</name>
<dbReference type="SUPFAM" id="SSF141673">
    <property type="entry name" value="MOSC N-terminal domain-like"/>
    <property type="match status" value="1"/>
</dbReference>
<evidence type="ECO:0000259" key="1">
    <source>
        <dbReference type="PROSITE" id="PS51340"/>
    </source>
</evidence>
<evidence type="ECO:0000313" key="4">
    <source>
        <dbReference type="Proteomes" id="UP000587211"/>
    </source>
</evidence>
<dbReference type="Pfam" id="PF03476">
    <property type="entry name" value="MOSC_N"/>
    <property type="match status" value="1"/>
</dbReference>
<evidence type="ECO:0000313" key="3">
    <source>
        <dbReference type="EMBL" id="NYI39533.1"/>
    </source>
</evidence>
<dbReference type="EMBL" id="JACWMT010000001">
    <property type="protein sequence ID" value="MBD1269810.1"/>
    <property type="molecule type" value="Genomic_DNA"/>
</dbReference>